<dbReference type="Proteomes" id="UP000798808">
    <property type="component" value="Unassembled WGS sequence"/>
</dbReference>
<proteinExistence type="predicted"/>
<sequence length="131" mass="14685">MKWISDKKATYILVAILSLVIVFHMLILLGLVPFEIVWGGRLKNASEMVIFELISIAINIAMLTVVCIHGGIIKTNVKHGLLKGFLWIMFFLFLLNTIGNIASNNIYEKMIFTPLTLLLAVLSLRLAVSKK</sequence>
<keyword evidence="1" id="KW-1133">Transmembrane helix</keyword>
<dbReference type="RefSeq" id="WP_155171170.1">
    <property type="nucleotide sequence ID" value="NZ_BAAAFL010000053.1"/>
</dbReference>
<name>A0ABW9RMG7_9BACT</name>
<gene>
    <name evidence="2" type="ORF">E1163_09300</name>
</gene>
<protein>
    <submittedName>
        <fullName evidence="2">Uncharacterized protein</fullName>
    </submittedName>
</protein>
<comment type="caution">
    <text evidence="2">The sequence shown here is derived from an EMBL/GenBank/DDBJ whole genome shotgun (WGS) entry which is preliminary data.</text>
</comment>
<reference evidence="2 3" key="1">
    <citation type="submission" date="2019-02" db="EMBL/GenBank/DDBJ databases">
        <authorList>
            <person name="Goldberg S.R."/>
            <person name="Haltli B.A."/>
            <person name="Correa H."/>
            <person name="Russell K.G."/>
        </authorList>
    </citation>
    <scope>NUCLEOTIDE SEQUENCE [LARGE SCALE GENOMIC DNA]</scope>
    <source>
        <strain evidence="2 3">JCM 16186</strain>
    </source>
</reference>
<feature type="transmembrane region" description="Helical" evidence="1">
    <location>
        <begin position="12"/>
        <end position="36"/>
    </location>
</feature>
<accession>A0ABW9RMG7</accession>
<keyword evidence="1" id="KW-0472">Membrane</keyword>
<feature type="transmembrane region" description="Helical" evidence="1">
    <location>
        <begin position="48"/>
        <end position="68"/>
    </location>
</feature>
<organism evidence="2 3">
    <name type="scientific">Fulvivirga kasyanovii</name>
    <dbReference type="NCBI Taxonomy" id="396812"/>
    <lineage>
        <taxon>Bacteria</taxon>
        <taxon>Pseudomonadati</taxon>
        <taxon>Bacteroidota</taxon>
        <taxon>Cytophagia</taxon>
        <taxon>Cytophagales</taxon>
        <taxon>Fulvivirgaceae</taxon>
        <taxon>Fulvivirga</taxon>
    </lineage>
</organism>
<dbReference type="EMBL" id="SMLW01000487">
    <property type="protein sequence ID" value="MTI25135.1"/>
    <property type="molecule type" value="Genomic_DNA"/>
</dbReference>
<feature type="transmembrane region" description="Helical" evidence="1">
    <location>
        <begin position="80"/>
        <end position="98"/>
    </location>
</feature>
<keyword evidence="1" id="KW-0812">Transmembrane</keyword>
<keyword evidence="3" id="KW-1185">Reference proteome</keyword>
<feature type="transmembrane region" description="Helical" evidence="1">
    <location>
        <begin position="110"/>
        <end position="128"/>
    </location>
</feature>
<evidence type="ECO:0000313" key="2">
    <source>
        <dbReference type="EMBL" id="MTI25135.1"/>
    </source>
</evidence>
<evidence type="ECO:0000313" key="3">
    <source>
        <dbReference type="Proteomes" id="UP000798808"/>
    </source>
</evidence>
<evidence type="ECO:0000256" key="1">
    <source>
        <dbReference type="SAM" id="Phobius"/>
    </source>
</evidence>